<evidence type="ECO:0000313" key="3">
    <source>
        <dbReference type="Proteomes" id="UP000477722"/>
    </source>
</evidence>
<evidence type="ECO:0000256" key="1">
    <source>
        <dbReference type="SAM" id="MobiDB-lite"/>
    </source>
</evidence>
<comment type="caution">
    <text evidence="2">The sequence shown here is derived from an EMBL/GenBank/DDBJ whole genome shotgun (WGS) entry which is preliminary data.</text>
</comment>
<dbReference type="EMBL" id="JAAKZZ010000775">
    <property type="protein sequence ID" value="NGO73530.1"/>
    <property type="molecule type" value="Genomic_DNA"/>
</dbReference>
<proteinExistence type="predicted"/>
<evidence type="ECO:0000313" key="2">
    <source>
        <dbReference type="EMBL" id="NGO73530.1"/>
    </source>
</evidence>
<organism evidence="2 3">
    <name type="scientific">Streptomyces boncukensis</name>
    <dbReference type="NCBI Taxonomy" id="2711219"/>
    <lineage>
        <taxon>Bacteria</taxon>
        <taxon>Bacillati</taxon>
        <taxon>Actinomycetota</taxon>
        <taxon>Actinomycetes</taxon>
        <taxon>Kitasatosporales</taxon>
        <taxon>Streptomycetaceae</taxon>
        <taxon>Streptomyces</taxon>
    </lineage>
</organism>
<name>A0A6G4X9J6_9ACTN</name>
<reference evidence="2 3" key="1">
    <citation type="submission" date="2020-02" db="EMBL/GenBank/DDBJ databases">
        <title>Whole-genome analyses of novel actinobacteria.</title>
        <authorList>
            <person name="Sahin N."/>
            <person name="Tatar D."/>
        </authorList>
    </citation>
    <scope>NUCLEOTIDE SEQUENCE [LARGE SCALE GENOMIC DNA]</scope>
    <source>
        <strain evidence="2 3">SB3404</strain>
    </source>
</reference>
<dbReference type="Proteomes" id="UP000477722">
    <property type="component" value="Unassembled WGS sequence"/>
</dbReference>
<sequence length="46" mass="4897">MTELTALLLVGHSTSRCSHCRRPVLPDSTRHTDVSGWDPQPGAGPG</sequence>
<gene>
    <name evidence="2" type="ORF">G5C65_35420</name>
</gene>
<keyword evidence="3" id="KW-1185">Reference proteome</keyword>
<protein>
    <submittedName>
        <fullName evidence="2">Uncharacterized protein</fullName>
    </submittedName>
</protein>
<accession>A0A6G4X9J6</accession>
<feature type="region of interest" description="Disordered" evidence="1">
    <location>
        <begin position="19"/>
        <end position="46"/>
    </location>
</feature>
<dbReference type="RefSeq" id="WP_165303162.1">
    <property type="nucleotide sequence ID" value="NZ_JAAKZZ010000775.1"/>
</dbReference>
<dbReference type="AlphaFoldDB" id="A0A6G4X9J6"/>